<dbReference type="EMBL" id="KK198760">
    <property type="protein sequence ID" value="KCW60369.1"/>
    <property type="molecule type" value="Genomic_DNA"/>
</dbReference>
<protein>
    <submittedName>
        <fullName evidence="1">Uncharacterized protein</fullName>
    </submittedName>
</protein>
<dbReference type="AlphaFoldDB" id="A0A059B2W5"/>
<accession>A0A059B2W5</accession>
<gene>
    <name evidence="1" type="ORF">EUGRSUZ_H03084</name>
</gene>
<proteinExistence type="predicted"/>
<organism evidence="1">
    <name type="scientific">Eucalyptus grandis</name>
    <name type="common">Flooded gum</name>
    <dbReference type="NCBI Taxonomy" id="71139"/>
    <lineage>
        <taxon>Eukaryota</taxon>
        <taxon>Viridiplantae</taxon>
        <taxon>Streptophyta</taxon>
        <taxon>Embryophyta</taxon>
        <taxon>Tracheophyta</taxon>
        <taxon>Spermatophyta</taxon>
        <taxon>Magnoliopsida</taxon>
        <taxon>eudicotyledons</taxon>
        <taxon>Gunneridae</taxon>
        <taxon>Pentapetalae</taxon>
        <taxon>rosids</taxon>
        <taxon>malvids</taxon>
        <taxon>Myrtales</taxon>
        <taxon>Myrtaceae</taxon>
        <taxon>Myrtoideae</taxon>
        <taxon>Eucalypteae</taxon>
        <taxon>Eucalyptus</taxon>
    </lineage>
</organism>
<name>A0A059B2W5_EUCGR</name>
<reference evidence="1" key="1">
    <citation type="submission" date="2013-07" db="EMBL/GenBank/DDBJ databases">
        <title>The genome of Eucalyptus grandis.</title>
        <authorList>
            <person name="Schmutz J."/>
            <person name="Hayes R."/>
            <person name="Myburg A."/>
            <person name="Tuskan G."/>
            <person name="Grattapaglia D."/>
            <person name="Rokhsar D.S."/>
        </authorList>
    </citation>
    <scope>NUCLEOTIDE SEQUENCE</scope>
    <source>
        <tissue evidence="1">Leaf extractions</tissue>
    </source>
</reference>
<dbReference type="Gramene" id="KCW60369">
    <property type="protein sequence ID" value="KCW60369"/>
    <property type="gene ID" value="EUGRSUZ_H03084"/>
</dbReference>
<dbReference type="InParanoid" id="A0A059B2W5"/>
<sequence>MHINEPSNVQKLSRDDREQVHVACAACEGPCRSPLAGALHGGGHGAGMAHELGGDRDAGRGRWLAGGGGLGAASPKAHALALGRQACGAAHARGVVPKRAAWPHGGGACACRARVAWRTQLGLGRRGPPS</sequence>
<evidence type="ECO:0000313" key="1">
    <source>
        <dbReference type="EMBL" id="KCW60369.1"/>
    </source>
</evidence>